<evidence type="ECO:0000313" key="2">
    <source>
        <dbReference type="EMBL" id="MBQ0961305.1"/>
    </source>
</evidence>
<dbReference type="Proteomes" id="UP000678374">
    <property type="component" value="Unassembled WGS sequence"/>
</dbReference>
<organism evidence="2 3">
    <name type="scientific">Ideonella aquatica</name>
    <dbReference type="NCBI Taxonomy" id="2824119"/>
    <lineage>
        <taxon>Bacteria</taxon>
        <taxon>Pseudomonadati</taxon>
        <taxon>Pseudomonadota</taxon>
        <taxon>Betaproteobacteria</taxon>
        <taxon>Burkholderiales</taxon>
        <taxon>Sphaerotilaceae</taxon>
        <taxon>Ideonella</taxon>
    </lineage>
</organism>
<dbReference type="AlphaFoldDB" id="A0A941BS74"/>
<feature type="domain" description="DUF4123" evidence="1">
    <location>
        <begin position="41"/>
        <end position="151"/>
    </location>
</feature>
<sequence length="189" mass="20359">MSAADSPLAIAPAQFKAQLWADERLQVHAVLLGRCLSGLPARLAAAQQDGEIDDFDCLLPGALPPPVQQGAPYLVRLRRDSPFTDALLFAADRPSDWGVLVLAGVRLIVLRNHLRSLLQARLPDGQTVPLDTLSPDMLRIVLDHADNAQRAAINGPVGAWVLPGTSHWSLARITGGHLEWRPVRTGADA</sequence>
<reference evidence="2" key="1">
    <citation type="submission" date="2021-04" db="EMBL/GenBank/DDBJ databases">
        <title>The genome sequence of Ideonella sp. 4Y11.</title>
        <authorList>
            <person name="Liu Y."/>
        </authorList>
    </citation>
    <scope>NUCLEOTIDE SEQUENCE</scope>
    <source>
        <strain evidence="2">4Y11</strain>
    </source>
</reference>
<dbReference type="EMBL" id="JAGQDE010000026">
    <property type="protein sequence ID" value="MBQ0961305.1"/>
    <property type="molecule type" value="Genomic_DNA"/>
</dbReference>
<keyword evidence="3" id="KW-1185">Reference proteome</keyword>
<proteinExistence type="predicted"/>
<accession>A0A941BS74</accession>
<dbReference type="InterPro" id="IPR025391">
    <property type="entry name" value="DUF4123"/>
</dbReference>
<name>A0A941BS74_9BURK</name>
<gene>
    <name evidence="2" type="ORF">KAK06_20280</name>
</gene>
<comment type="caution">
    <text evidence="2">The sequence shown here is derived from an EMBL/GenBank/DDBJ whole genome shotgun (WGS) entry which is preliminary data.</text>
</comment>
<protein>
    <submittedName>
        <fullName evidence="2">DUF4123 domain-containing protein</fullName>
    </submittedName>
</protein>
<dbReference type="Pfam" id="PF13503">
    <property type="entry name" value="DUF4123"/>
    <property type="match status" value="1"/>
</dbReference>
<dbReference type="RefSeq" id="WP_210803989.1">
    <property type="nucleotide sequence ID" value="NZ_JAGQDE010000026.1"/>
</dbReference>
<evidence type="ECO:0000313" key="3">
    <source>
        <dbReference type="Proteomes" id="UP000678374"/>
    </source>
</evidence>
<evidence type="ECO:0000259" key="1">
    <source>
        <dbReference type="Pfam" id="PF13503"/>
    </source>
</evidence>